<evidence type="ECO:0000256" key="1">
    <source>
        <dbReference type="SAM" id="MobiDB-lite"/>
    </source>
</evidence>
<evidence type="ECO:0000313" key="5">
    <source>
        <dbReference type="Proteomes" id="UP000653231"/>
    </source>
</evidence>
<dbReference type="GO" id="GO:0016787">
    <property type="term" value="F:hydrolase activity"/>
    <property type="evidence" value="ECO:0007669"/>
    <property type="project" value="UniProtKB-KW"/>
</dbReference>
<feature type="domain" description="SGNH hydrolase-type esterase" evidence="3">
    <location>
        <begin position="250"/>
        <end position="432"/>
    </location>
</feature>
<evidence type="ECO:0000256" key="2">
    <source>
        <dbReference type="SAM" id="SignalP"/>
    </source>
</evidence>
<keyword evidence="2" id="KW-0732">Signal</keyword>
<name>A0ABR8L2T3_9ACTN</name>
<dbReference type="PANTHER" id="PTHR43784">
    <property type="entry name" value="GDSL-LIKE LIPASE/ACYLHYDROLASE, PUTATIVE (AFU_ORTHOLOGUE AFUA_2G00820)-RELATED"/>
    <property type="match status" value="1"/>
</dbReference>
<dbReference type="PANTHER" id="PTHR43784:SF2">
    <property type="entry name" value="GDSL-LIKE LIPASE_ACYLHYDROLASE, PUTATIVE (AFU_ORTHOLOGUE AFUA_2G00820)-RELATED"/>
    <property type="match status" value="1"/>
</dbReference>
<dbReference type="RefSeq" id="WP_191051358.1">
    <property type="nucleotide sequence ID" value="NZ_JACXRZ010000006.1"/>
</dbReference>
<feature type="chain" id="PRO_5047485020" evidence="2">
    <location>
        <begin position="23"/>
        <end position="445"/>
    </location>
</feature>
<protein>
    <submittedName>
        <fullName evidence="4">SGNH/GDSL hydrolase family protein</fullName>
    </submittedName>
</protein>
<dbReference type="Proteomes" id="UP000653231">
    <property type="component" value="Unassembled WGS sequence"/>
</dbReference>
<feature type="signal peptide" evidence="2">
    <location>
        <begin position="1"/>
        <end position="22"/>
    </location>
</feature>
<dbReference type="EMBL" id="JACXRZ010000006">
    <property type="protein sequence ID" value="MBD3143715.1"/>
    <property type="molecule type" value="Genomic_DNA"/>
</dbReference>
<feature type="region of interest" description="Disordered" evidence="1">
    <location>
        <begin position="42"/>
        <end position="78"/>
    </location>
</feature>
<dbReference type="InterPro" id="IPR053140">
    <property type="entry name" value="GDSL_Rv0518-like"/>
</dbReference>
<dbReference type="InterPro" id="IPR036514">
    <property type="entry name" value="SGNH_hydro_sf"/>
</dbReference>
<proteinExistence type="predicted"/>
<dbReference type="InterPro" id="IPR013830">
    <property type="entry name" value="SGNH_hydro"/>
</dbReference>
<reference evidence="4 5" key="1">
    <citation type="submission" date="2020-09" db="EMBL/GenBank/DDBJ databases">
        <title>Actinomycete isolated from the Camponotus japonicus Mayr.</title>
        <authorList>
            <person name="Gong X."/>
        </authorList>
    </citation>
    <scope>NUCLEOTIDE SEQUENCE [LARGE SCALE GENOMIC DNA]</scope>
    <source>
        <strain evidence="4 5">2C-HV3</strain>
    </source>
</reference>
<dbReference type="SUPFAM" id="SSF52266">
    <property type="entry name" value="SGNH hydrolase"/>
    <property type="match status" value="1"/>
</dbReference>
<evidence type="ECO:0000313" key="4">
    <source>
        <dbReference type="EMBL" id="MBD3143715.1"/>
    </source>
</evidence>
<dbReference type="CDD" id="cd01830">
    <property type="entry name" value="XynE_like"/>
    <property type="match status" value="1"/>
</dbReference>
<dbReference type="Gene3D" id="3.40.50.1110">
    <property type="entry name" value="SGNH hydrolase"/>
    <property type="match status" value="1"/>
</dbReference>
<comment type="caution">
    <text evidence="4">The sequence shown here is derived from an EMBL/GenBank/DDBJ whole genome shotgun (WGS) entry which is preliminary data.</text>
</comment>
<evidence type="ECO:0000259" key="3">
    <source>
        <dbReference type="Pfam" id="PF13472"/>
    </source>
</evidence>
<feature type="compositionally biased region" description="Low complexity" evidence="1">
    <location>
        <begin position="42"/>
        <end position="63"/>
    </location>
</feature>
<accession>A0ABR8L2T3</accession>
<keyword evidence="4" id="KW-0378">Hydrolase</keyword>
<keyword evidence="5" id="KW-1185">Reference proteome</keyword>
<sequence length="445" mass="47043">MARPAHRLTMAALAFAVGGATAALPTAPVHAESLAAASAAAGPSSTASSSTARGRAAASGAPGHRTATPKSGGASPVQQHRLVGAWTTSTDRITAALGGQTVRMVVRASVGGAGTRLRLSNVFGTAPVTFSDVYVGVQAYGAEILAGTNRPVTFRKRASVRVPPGQAVWSDPIPGRIAGGSALVVSLHLPGTVRGVTGHERAYSTTYLSDPGNHAAEESGEGFTYTSTQWYFLDRIAVEAGGATVGSMVAFGDSITDGAGQAVDANRRWTDYLRQRLARQSTSRRMGVLNAGIAGNRLLHSNVGPSGLSRFYRDVLSQPGVRTVVVYEGINDIARGDYTSIKPLAYGYKKLIREAHARKVKVLGATLTPFYGWGTWTPEREEIRQRLNTWIRTSGVFDGVLDFDRAVRDPEFPEQLTVSYDSGDHLHLSDAGRLAIADAVNTRML</sequence>
<dbReference type="Pfam" id="PF13472">
    <property type="entry name" value="Lipase_GDSL_2"/>
    <property type="match status" value="1"/>
</dbReference>
<organism evidence="4 5">
    <name type="scientific">Microbispora bryophytorum subsp. camponoti</name>
    <dbReference type="NCBI Taxonomy" id="1677852"/>
    <lineage>
        <taxon>Bacteria</taxon>
        <taxon>Bacillati</taxon>
        <taxon>Actinomycetota</taxon>
        <taxon>Actinomycetes</taxon>
        <taxon>Streptosporangiales</taxon>
        <taxon>Streptosporangiaceae</taxon>
        <taxon>Microbispora</taxon>
    </lineage>
</organism>
<gene>
    <name evidence="4" type="ORF">IEQ31_11060</name>
</gene>